<dbReference type="Proteomes" id="UP000503840">
    <property type="component" value="Unassembled WGS sequence"/>
</dbReference>
<dbReference type="EMBL" id="BLVO01000013">
    <property type="protein sequence ID" value="GFM33525.1"/>
    <property type="molecule type" value="Genomic_DNA"/>
</dbReference>
<organism evidence="2 3">
    <name type="scientific">Desulfovibrio subterraneus</name>
    <dbReference type="NCBI Taxonomy" id="2718620"/>
    <lineage>
        <taxon>Bacteria</taxon>
        <taxon>Pseudomonadati</taxon>
        <taxon>Thermodesulfobacteriota</taxon>
        <taxon>Desulfovibrionia</taxon>
        <taxon>Desulfovibrionales</taxon>
        <taxon>Desulfovibrionaceae</taxon>
        <taxon>Desulfovibrio</taxon>
    </lineage>
</organism>
<gene>
    <name evidence="2" type="ORF">DSM101010T_18900</name>
</gene>
<dbReference type="Pfam" id="PF00535">
    <property type="entry name" value="Glycos_transf_2"/>
    <property type="match status" value="1"/>
</dbReference>
<dbReference type="RefSeq" id="WP_174405180.1">
    <property type="nucleotide sequence ID" value="NZ_BLVO01000013.1"/>
</dbReference>
<proteinExistence type="predicted"/>
<evidence type="ECO:0000259" key="1">
    <source>
        <dbReference type="Pfam" id="PF00535"/>
    </source>
</evidence>
<feature type="domain" description="Glycosyltransferase 2-like" evidence="1">
    <location>
        <begin position="8"/>
        <end position="136"/>
    </location>
</feature>
<evidence type="ECO:0000313" key="2">
    <source>
        <dbReference type="EMBL" id="GFM33525.1"/>
    </source>
</evidence>
<evidence type="ECO:0000313" key="3">
    <source>
        <dbReference type="Proteomes" id="UP000503840"/>
    </source>
</evidence>
<keyword evidence="3" id="KW-1185">Reference proteome</keyword>
<dbReference type="PANTHER" id="PTHR43179:SF7">
    <property type="entry name" value="RHAMNOSYLTRANSFERASE WBBL"/>
    <property type="match status" value="1"/>
</dbReference>
<dbReference type="SUPFAM" id="SSF53448">
    <property type="entry name" value="Nucleotide-diphospho-sugar transferases"/>
    <property type="match status" value="1"/>
</dbReference>
<dbReference type="AlphaFoldDB" id="A0A7J0BK80"/>
<accession>A0A7J0BK80</accession>
<sequence>MPPTILVSIIIPVWNRWDLTEACLKSLRAHTSGNFFEVIVADNHSEDETATALAPHGEQLFGDKFTHLRFNRNTGFGPACNAGAKAARGGLLLFLNNDTLLTPNWLPPLMKAMQDDPRIGAAGPLLLYPDTNRVQHCGITFTPSLRTEHLYANFPADHPAVHAKRTLQAITGAAIMVEKELFFQCGAFFSGYRNGSEDLELCCRIREAGRRLAVITQSRVYHLESQTPGRGDDDNDNAALLNERCKGCFGPDVHRFARRDGYEMALTPWLESYITLPAEREEELTIAMTQQFSPAACWEMLQKEPLWHTGYNLLAAVLEENGQFAEACGVRLLQTYFFPMLPYYKQLAATAAKSGNIPLARQAIDKAEHVNKLLEDPGPLIKKAAGLANWAGKAGEKELQQLYEGWLKDLGVL</sequence>
<keyword evidence="2" id="KW-0808">Transferase</keyword>
<dbReference type="CDD" id="cd04186">
    <property type="entry name" value="GT_2_like_c"/>
    <property type="match status" value="1"/>
</dbReference>
<protein>
    <submittedName>
        <fullName evidence="2">Glycosyl transferase family 2</fullName>
    </submittedName>
</protein>
<dbReference type="PANTHER" id="PTHR43179">
    <property type="entry name" value="RHAMNOSYLTRANSFERASE WBBL"/>
    <property type="match status" value="1"/>
</dbReference>
<dbReference type="Gene3D" id="3.90.550.10">
    <property type="entry name" value="Spore Coat Polysaccharide Biosynthesis Protein SpsA, Chain A"/>
    <property type="match status" value="1"/>
</dbReference>
<dbReference type="InterPro" id="IPR001173">
    <property type="entry name" value="Glyco_trans_2-like"/>
</dbReference>
<name>A0A7J0BK80_9BACT</name>
<dbReference type="InterPro" id="IPR029044">
    <property type="entry name" value="Nucleotide-diphossugar_trans"/>
</dbReference>
<dbReference type="GO" id="GO:0016740">
    <property type="term" value="F:transferase activity"/>
    <property type="evidence" value="ECO:0007669"/>
    <property type="project" value="UniProtKB-KW"/>
</dbReference>
<reference evidence="2 3" key="1">
    <citation type="submission" date="2020-05" db="EMBL/GenBank/DDBJ databases">
        <title>Draft genome sequence of Desulfovibrio sp. strain HN2T.</title>
        <authorList>
            <person name="Ueno A."/>
            <person name="Tamazawa S."/>
            <person name="Tamamura S."/>
            <person name="Murakami T."/>
            <person name="Kiyama T."/>
            <person name="Inomata H."/>
            <person name="Amano Y."/>
            <person name="Miyakawa K."/>
            <person name="Tamaki H."/>
            <person name="Naganuma T."/>
            <person name="Kaneko K."/>
        </authorList>
    </citation>
    <scope>NUCLEOTIDE SEQUENCE [LARGE SCALE GENOMIC DNA]</scope>
    <source>
        <strain evidence="2 3">HN2</strain>
    </source>
</reference>
<comment type="caution">
    <text evidence="2">The sequence shown here is derived from an EMBL/GenBank/DDBJ whole genome shotgun (WGS) entry which is preliminary data.</text>
</comment>